<sequence>MAFPYRGSSRSRSPRIADDTGAIALQELRQSAHVQTIERNPFLSPAERIAEIEEEEEEEGTSLLESPRSEYDQRNNTQKNSREERTHSRINLLTPPQSPIPHAPLIICLHGSNDSCMRSWLGLVEVLYKSGHRLLLYDRPAPDPHVGTGADMKPHRAVSELRSYLYSMELRGPFVFIAHSYGGCIARLFLQQKPKEVAGMVLVETGQETALAPAVEEEQYRRQILGDAPLSVVRGNILIGKQHEWKRAFAQAQTPAQKAQLEPQRLMLERWDAEDEKMKKAQLVLSRRSRYVQVSNVGHHVIRDRSEAVVEEVNWVMQQVAVSGAMVRSKPMGERRQGGLQRSMSNAGAGLKRGLSTRLGRTFSWK</sequence>
<gene>
    <name evidence="1" type="ORF">LTR37_016519</name>
</gene>
<evidence type="ECO:0000313" key="1">
    <source>
        <dbReference type="EMBL" id="KAK3699276.1"/>
    </source>
</evidence>
<protein>
    <submittedName>
        <fullName evidence="1">Uncharacterized protein</fullName>
    </submittedName>
</protein>
<evidence type="ECO:0000313" key="2">
    <source>
        <dbReference type="Proteomes" id="UP001281147"/>
    </source>
</evidence>
<reference evidence="1" key="1">
    <citation type="submission" date="2023-07" db="EMBL/GenBank/DDBJ databases">
        <title>Black Yeasts Isolated from many extreme environments.</title>
        <authorList>
            <person name="Coleine C."/>
            <person name="Stajich J.E."/>
            <person name="Selbmann L."/>
        </authorList>
    </citation>
    <scope>NUCLEOTIDE SEQUENCE</scope>
    <source>
        <strain evidence="1">CCFEE 5714</strain>
    </source>
</reference>
<accession>A0ACC3MN05</accession>
<dbReference type="EMBL" id="JAUTXU010000199">
    <property type="protein sequence ID" value="KAK3699276.1"/>
    <property type="molecule type" value="Genomic_DNA"/>
</dbReference>
<name>A0ACC3MN05_9PEZI</name>
<organism evidence="1 2">
    <name type="scientific">Vermiconidia calcicola</name>
    <dbReference type="NCBI Taxonomy" id="1690605"/>
    <lineage>
        <taxon>Eukaryota</taxon>
        <taxon>Fungi</taxon>
        <taxon>Dikarya</taxon>
        <taxon>Ascomycota</taxon>
        <taxon>Pezizomycotina</taxon>
        <taxon>Dothideomycetes</taxon>
        <taxon>Dothideomycetidae</taxon>
        <taxon>Mycosphaerellales</taxon>
        <taxon>Extremaceae</taxon>
        <taxon>Vermiconidia</taxon>
    </lineage>
</organism>
<proteinExistence type="predicted"/>
<keyword evidence="2" id="KW-1185">Reference proteome</keyword>
<dbReference type="Proteomes" id="UP001281147">
    <property type="component" value="Unassembled WGS sequence"/>
</dbReference>
<comment type="caution">
    <text evidence="1">The sequence shown here is derived from an EMBL/GenBank/DDBJ whole genome shotgun (WGS) entry which is preliminary data.</text>
</comment>